<feature type="region of interest" description="Disordered" evidence="1">
    <location>
        <begin position="325"/>
        <end position="380"/>
    </location>
</feature>
<gene>
    <name evidence="2" type="ORF">KFE25_005433</name>
</gene>
<reference evidence="2" key="1">
    <citation type="submission" date="2021-05" db="EMBL/GenBank/DDBJ databases">
        <title>The genome of the haptophyte Pavlova lutheri (Diacronema luteri, Pavlovales) - a model for lipid biosynthesis in eukaryotic algae.</title>
        <authorList>
            <person name="Hulatt C.J."/>
            <person name="Posewitz M.C."/>
        </authorList>
    </citation>
    <scope>NUCLEOTIDE SEQUENCE</scope>
    <source>
        <strain evidence="2">NIVA-4/92</strain>
    </source>
</reference>
<name>A0A8J6CFP5_DIALT</name>
<evidence type="ECO:0000256" key="1">
    <source>
        <dbReference type="SAM" id="MobiDB-lite"/>
    </source>
</evidence>
<organism evidence="2 3">
    <name type="scientific">Diacronema lutheri</name>
    <name type="common">Unicellular marine alga</name>
    <name type="synonym">Monochrysis lutheri</name>
    <dbReference type="NCBI Taxonomy" id="2081491"/>
    <lineage>
        <taxon>Eukaryota</taxon>
        <taxon>Haptista</taxon>
        <taxon>Haptophyta</taxon>
        <taxon>Pavlovophyceae</taxon>
        <taxon>Pavlovales</taxon>
        <taxon>Pavlovaceae</taxon>
        <taxon>Diacronema</taxon>
    </lineage>
</organism>
<dbReference type="Proteomes" id="UP000751190">
    <property type="component" value="Unassembled WGS sequence"/>
</dbReference>
<dbReference type="EMBL" id="JAGTXO010000009">
    <property type="protein sequence ID" value="KAG8465863.1"/>
    <property type="molecule type" value="Genomic_DNA"/>
</dbReference>
<sequence length="561" mass="56200">MSETAQANVRVDHIISCIRALSHEMGTYERADMSAAAAIRAAAARRRRGARPADLLPAQHGLAQPGAPIADASVHDTAATSARSASGPVCPPIRFHFAFDACVVPAFPGVAYMPAVVPEDAAEALVDALIHATSTSRRPEPARDERGARGTVGEQWSAAGVRAAPPFRHDPHAPAPALLRTLHPLDGAALPPAVLALVSALIAAGALPTPADAADPTLGLLELTVCEYDSRTSSLVPPPRHLQPAAAATCGASTLPGVALGGAASGTQRELRRSTRQSQRSALSAQGQRAPAGLPADSASVTSAVLSLCSPCVVHLEAMRGAALGDTPSRGVQRRRLAQGATNGAEPLSNDARGARVGSTHVHLSPVPQSGAGAAGDSPACGVGADSCGRGGGGGDAPSAHSPRDVALALAAEPLALVHGGDSEARAIASASPAPSASKRLSNANGATRGASLRTFTSGSVPASASFGRSRGGPTAEPAVRSGSLLLEASSLLVLRGALAGRAGCAPGGGAQFVLGSFASDSDTPSESGPDAVANWPQLSDQRLGPRARGRRVTLTLIARA</sequence>
<protein>
    <submittedName>
        <fullName evidence="2">Uncharacterized protein</fullName>
    </submittedName>
</protein>
<accession>A0A8J6CFP5</accession>
<comment type="caution">
    <text evidence="2">The sequence shown here is derived from an EMBL/GenBank/DDBJ whole genome shotgun (WGS) entry which is preliminary data.</text>
</comment>
<feature type="compositionally biased region" description="Polar residues" evidence="1">
    <location>
        <begin position="276"/>
        <end position="287"/>
    </location>
</feature>
<dbReference type="AlphaFoldDB" id="A0A8J6CFP5"/>
<evidence type="ECO:0000313" key="3">
    <source>
        <dbReference type="Proteomes" id="UP000751190"/>
    </source>
</evidence>
<feature type="region of interest" description="Disordered" evidence="1">
    <location>
        <begin position="261"/>
        <end position="296"/>
    </location>
</feature>
<keyword evidence="3" id="KW-1185">Reference proteome</keyword>
<evidence type="ECO:0000313" key="2">
    <source>
        <dbReference type="EMBL" id="KAG8465863.1"/>
    </source>
</evidence>
<proteinExistence type="predicted"/>